<keyword evidence="4 13" id="KW-0812">Transmembrane</keyword>
<dbReference type="InterPro" id="IPR052029">
    <property type="entry name" value="PpiD_chaperone"/>
</dbReference>
<evidence type="ECO:0000256" key="11">
    <source>
        <dbReference type="PROSITE-ProRule" id="PRU00278"/>
    </source>
</evidence>
<accession>A0A1I6H337</accession>
<dbReference type="Gene3D" id="1.10.4030.10">
    <property type="entry name" value="Porin chaperone SurA, peptide-binding domain"/>
    <property type="match status" value="1"/>
</dbReference>
<dbReference type="GO" id="GO:0003755">
    <property type="term" value="F:peptidyl-prolyl cis-trans isomerase activity"/>
    <property type="evidence" value="ECO:0007669"/>
    <property type="project" value="UniProtKB-KW"/>
</dbReference>
<evidence type="ECO:0000259" key="14">
    <source>
        <dbReference type="PROSITE" id="PS50198"/>
    </source>
</evidence>
<evidence type="ECO:0000313" key="16">
    <source>
        <dbReference type="Proteomes" id="UP000198644"/>
    </source>
</evidence>
<keyword evidence="12" id="KW-0175">Coiled coil</keyword>
<evidence type="ECO:0000256" key="7">
    <source>
        <dbReference type="ARBA" id="ARBA00023186"/>
    </source>
</evidence>
<dbReference type="SUPFAM" id="SSF109998">
    <property type="entry name" value="Triger factor/SurA peptide-binding domain-like"/>
    <property type="match status" value="1"/>
</dbReference>
<keyword evidence="11" id="KW-0697">Rotamase</keyword>
<dbReference type="PROSITE" id="PS01096">
    <property type="entry name" value="PPIC_PPIASE_1"/>
    <property type="match status" value="1"/>
</dbReference>
<dbReference type="Pfam" id="PF00639">
    <property type="entry name" value="Rotamase"/>
    <property type="match status" value="1"/>
</dbReference>
<evidence type="ECO:0000256" key="2">
    <source>
        <dbReference type="ARBA" id="ARBA00022475"/>
    </source>
</evidence>
<dbReference type="OrthoDB" id="9812372at2"/>
<feature type="domain" description="PpiC" evidence="14">
    <location>
        <begin position="264"/>
        <end position="358"/>
    </location>
</feature>
<dbReference type="RefSeq" id="WP_092009109.1">
    <property type="nucleotide sequence ID" value="NZ_FOYW01000001.1"/>
</dbReference>
<evidence type="ECO:0000256" key="4">
    <source>
        <dbReference type="ARBA" id="ARBA00022692"/>
    </source>
</evidence>
<feature type="coiled-coil region" evidence="12">
    <location>
        <begin position="237"/>
        <end position="297"/>
    </location>
</feature>
<dbReference type="PANTHER" id="PTHR47529:SF1">
    <property type="entry name" value="PERIPLASMIC CHAPERONE PPID"/>
    <property type="match status" value="1"/>
</dbReference>
<evidence type="ECO:0000256" key="6">
    <source>
        <dbReference type="ARBA" id="ARBA00023136"/>
    </source>
</evidence>
<keyword evidence="6 13" id="KW-0472">Membrane</keyword>
<gene>
    <name evidence="15" type="ORF">SAMN05216203_0811</name>
</gene>
<evidence type="ECO:0000256" key="10">
    <source>
        <dbReference type="ARBA" id="ARBA00042775"/>
    </source>
</evidence>
<comment type="subcellular location">
    <subcellularLocation>
        <location evidence="1">Cell inner membrane</location>
        <topology evidence="1">Single-pass type II membrane protein</topology>
        <orientation evidence="1">Periplasmic side</orientation>
    </subcellularLocation>
</comment>
<dbReference type="AlphaFoldDB" id="A0A1I6H337"/>
<keyword evidence="11 15" id="KW-0413">Isomerase</keyword>
<evidence type="ECO:0000256" key="8">
    <source>
        <dbReference type="ARBA" id="ARBA00038408"/>
    </source>
</evidence>
<evidence type="ECO:0000256" key="12">
    <source>
        <dbReference type="SAM" id="Coils"/>
    </source>
</evidence>
<dbReference type="Pfam" id="PF13624">
    <property type="entry name" value="SurA_N_3"/>
    <property type="match status" value="1"/>
</dbReference>
<dbReference type="Proteomes" id="UP000198644">
    <property type="component" value="Unassembled WGS sequence"/>
</dbReference>
<evidence type="ECO:0000256" key="3">
    <source>
        <dbReference type="ARBA" id="ARBA00022519"/>
    </source>
</evidence>
<evidence type="ECO:0000256" key="13">
    <source>
        <dbReference type="SAM" id="Phobius"/>
    </source>
</evidence>
<keyword evidence="16" id="KW-1185">Reference proteome</keyword>
<dbReference type="InterPro" id="IPR046357">
    <property type="entry name" value="PPIase_dom_sf"/>
</dbReference>
<dbReference type="InterPro" id="IPR027304">
    <property type="entry name" value="Trigger_fact/SurA_dom_sf"/>
</dbReference>
<dbReference type="PANTHER" id="PTHR47529">
    <property type="entry name" value="PEPTIDYL-PROLYL CIS-TRANS ISOMERASE D"/>
    <property type="match status" value="1"/>
</dbReference>
<proteinExistence type="inferred from homology"/>
<evidence type="ECO:0000256" key="5">
    <source>
        <dbReference type="ARBA" id="ARBA00022989"/>
    </source>
</evidence>
<keyword evidence="7" id="KW-0143">Chaperone</keyword>
<dbReference type="GO" id="GO:0005886">
    <property type="term" value="C:plasma membrane"/>
    <property type="evidence" value="ECO:0007669"/>
    <property type="project" value="UniProtKB-SubCell"/>
</dbReference>
<dbReference type="InterPro" id="IPR000297">
    <property type="entry name" value="PPIase_PpiC"/>
</dbReference>
<feature type="transmembrane region" description="Helical" evidence="13">
    <location>
        <begin position="12"/>
        <end position="30"/>
    </location>
</feature>
<keyword evidence="2" id="KW-1003">Cell membrane</keyword>
<dbReference type="SUPFAM" id="SSF54534">
    <property type="entry name" value="FKBP-like"/>
    <property type="match status" value="1"/>
</dbReference>
<dbReference type="EMBL" id="FOYW01000001">
    <property type="protein sequence ID" value="SFR48830.1"/>
    <property type="molecule type" value="Genomic_DNA"/>
</dbReference>
<evidence type="ECO:0000256" key="1">
    <source>
        <dbReference type="ARBA" id="ARBA00004382"/>
    </source>
</evidence>
<organism evidence="15 16">
    <name type="scientific">Marinobacter daqiaonensis</name>
    <dbReference type="NCBI Taxonomy" id="650891"/>
    <lineage>
        <taxon>Bacteria</taxon>
        <taxon>Pseudomonadati</taxon>
        <taxon>Pseudomonadota</taxon>
        <taxon>Gammaproteobacteria</taxon>
        <taxon>Pseudomonadales</taxon>
        <taxon>Marinobacteraceae</taxon>
        <taxon>Marinobacter</taxon>
    </lineage>
</organism>
<evidence type="ECO:0000313" key="15">
    <source>
        <dbReference type="EMBL" id="SFR48830.1"/>
    </source>
</evidence>
<dbReference type="Gene3D" id="3.10.50.40">
    <property type="match status" value="1"/>
</dbReference>
<dbReference type="STRING" id="650891.SAMN05216203_0811"/>
<comment type="similarity">
    <text evidence="8">Belongs to the PpiD chaperone family.</text>
</comment>
<protein>
    <recommendedName>
        <fullName evidence="9">Periplasmic chaperone PpiD</fullName>
    </recommendedName>
    <alternativeName>
        <fullName evidence="10">Periplasmic folding chaperone</fullName>
    </alternativeName>
</protein>
<dbReference type="PROSITE" id="PS50198">
    <property type="entry name" value="PPIC_PPIASE_2"/>
    <property type="match status" value="1"/>
</dbReference>
<reference evidence="16" key="1">
    <citation type="submission" date="2016-10" db="EMBL/GenBank/DDBJ databases">
        <authorList>
            <person name="Varghese N."/>
            <person name="Submissions S."/>
        </authorList>
    </citation>
    <scope>NUCLEOTIDE SEQUENCE [LARGE SCALE GENOMIC DNA]</scope>
    <source>
        <strain evidence="16">CGMCC 1.9167</strain>
    </source>
</reference>
<evidence type="ECO:0000256" key="9">
    <source>
        <dbReference type="ARBA" id="ARBA00040743"/>
    </source>
</evidence>
<name>A0A1I6H337_9GAMM</name>
<dbReference type="InterPro" id="IPR023058">
    <property type="entry name" value="PPIase_PpiC_CS"/>
</dbReference>
<keyword evidence="3" id="KW-0997">Cell inner membrane</keyword>
<keyword evidence="5 13" id="KW-1133">Transmembrane helix</keyword>
<sequence>MLQDIRDNAQGTIAKIIIAVLIVSLSIWGMDAIVGGFSGEPEVATVNGEEITEREFLRMVQIETQRRLNQMERPDPSMLDEDQLRQEVLESMIREEILAQEAASQGLALSDQGVDQLIVSLPLFQVNGEFSQDRFVSFVRNQGMTVAEFREMLRKDYVSGQIQGAMIQAGVAPAEAARMILAIQQQQRDFRTLTLTGESVADQVKITDADIEAWYEENQSRFLEPESVDVRYLVLSLDNLRDRVEVSEEELRAQYEQTVNELTPEERRTAHILIEDGEQAEEQIQEIQERLEAGEDFAELAREYSDDPLTAEAGGDLGYLVRGDLAEAYDEAMFALDEGEVAGPVETEYGTHFIKLLDVRQSEPPSFEELKPQLRQRLATQRAAEEYARLRTELADLAYAEENLEYPAEQLDLTIRTREDVTRENNEPPFDHPGLVRQLFSGDVLQEGFNTELIDVEENTTVVARVAEHHPEREKPLSEVAGQIRERLERERTLELLRDKADTMLSRLRDGEMTPEGDDWTRYDDVTRNLSAVPGPVQAEAFSLPRPGEGDFRFGSTAVGTDLVLIALSDVTDGEVEEGSEDMRNMRMLLAQLNGQQEYQAYVRTLRERAEVERP</sequence>